<feature type="transmembrane region" description="Helical" evidence="1">
    <location>
        <begin position="248"/>
        <end position="266"/>
    </location>
</feature>
<keyword evidence="1" id="KW-0812">Transmembrane</keyword>
<keyword evidence="4" id="KW-1185">Reference proteome</keyword>
<name>A0A0D2MEI8_HYPSF</name>
<evidence type="ECO:0000259" key="2">
    <source>
        <dbReference type="Pfam" id="PF20151"/>
    </source>
</evidence>
<keyword evidence="1" id="KW-1133">Transmembrane helix</keyword>
<dbReference type="Proteomes" id="UP000054270">
    <property type="component" value="Unassembled WGS sequence"/>
</dbReference>
<keyword evidence="1" id="KW-0472">Membrane</keyword>
<sequence length="320" mass="36295">MGEALTSLQVLNYVSLSAITVLVYDTILLFGDEVTLIWSAAWSFPKVLYIILRYYPFLHLSALFHIRGLANDVPDVCSTYVWYHGFGGVICILPPVSALFTLRVCALYRDSRKVIALVWILWAVETIGELVTTVRVEIGQHGSERPVIHGPGCFTVPKKDMPLYRSELLAWIPALFASCVLFLLTLFKLLHLFRYLFTIDNKKPGYEFIRLELSMLRDGTLYFFLIFIATLLTMVSDLSSKLGYFNDLWHPWFLLLYSIAGSRLVLNIRRNAWVAEPAFDPTSSVDYWGDAQRDAVIEGTILCNDIEAGDGAVTSNIFNR</sequence>
<dbReference type="InterPro" id="IPR045340">
    <property type="entry name" value="DUF6533"/>
</dbReference>
<reference evidence="4" key="1">
    <citation type="submission" date="2014-04" db="EMBL/GenBank/DDBJ databases">
        <title>Evolutionary Origins and Diversification of the Mycorrhizal Mutualists.</title>
        <authorList>
            <consortium name="DOE Joint Genome Institute"/>
            <consortium name="Mycorrhizal Genomics Consortium"/>
            <person name="Kohler A."/>
            <person name="Kuo A."/>
            <person name="Nagy L.G."/>
            <person name="Floudas D."/>
            <person name="Copeland A."/>
            <person name="Barry K.W."/>
            <person name="Cichocki N."/>
            <person name="Veneault-Fourrey C."/>
            <person name="LaButti K."/>
            <person name="Lindquist E.A."/>
            <person name="Lipzen A."/>
            <person name="Lundell T."/>
            <person name="Morin E."/>
            <person name="Murat C."/>
            <person name="Riley R."/>
            <person name="Ohm R."/>
            <person name="Sun H."/>
            <person name="Tunlid A."/>
            <person name="Henrissat B."/>
            <person name="Grigoriev I.V."/>
            <person name="Hibbett D.S."/>
            <person name="Martin F."/>
        </authorList>
    </citation>
    <scope>NUCLEOTIDE SEQUENCE [LARGE SCALE GENOMIC DNA]</scope>
    <source>
        <strain evidence="4">FD-334 SS-4</strain>
    </source>
</reference>
<feature type="transmembrane region" description="Helical" evidence="1">
    <location>
        <begin position="12"/>
        <end position="31"/>
    </location>
</feature>
<feature type="transmembrane region" description="Helical" evidence="1">
    <location>
        <begin position="114"/>
        <end position="136"/>
    </location>
</feature>
<dbReference type="OrthoDB" id="3349377at2759"/>
<proteinExistence type="predicted"/>
<organism evidence="3 4">
    <name type="scientific">Hypholoma sublateritium (strain FD-334 SS-4)</name>
    <dbReference type="NCBI Taxonomy" id="945553"/>
    <lineage>
        <taxon>Eukaryota</taxon>
        <taxon>Fungi</taxon>
        <taxon>Dikarya</taxon>
        <taxon>Basidiomycota</taxon>
        <taxon>Agaricomycotina</taxon>
        <taxon>Agaricomycetes</taxon>
        <taxon>Agaricomycetidae</taxon>
        <taxon>Agaricales</taxon>
        <taxon>Agaricineae</taxon>
        <taxon>Strophariaceae</taxon>
        <taxon>Hypholoma</taxon>
    </lineage>
</organism>
<feature type="transmembrane region" description="Helical" evidence="1">
    <location>
        <begin position="219"/>
        <end position="236"/>
    </location>
</feature>
<dbReference type="AlphaFoldDB" id="A0A0D2MEI8"/>
<protein>
    <recommendedName>
        <fullName evidence="2">DUF6533 domain-containing protein</fullName>
    </recommendedName>
</protein>
<dbReference type="EMBL" id="KN817553">
    <property type="protein sequence ID" value="KJA22013.1"/>
    <property type="molecule type" value="Genomic_DNA"/>
</dbReference>
<dbReference type="OMA" id="ANHSERT"/>
<evidence type="ECO:0000256" key="1">
    <source>
        <dbReference type="SAM" id="Phobius"/>
    </source>
</evidence>
<dbReference type="Pfam" id="PF20151">
    <property type="entry name" value="DUF6533"/>
    <property type="match status" value="1"/>
</dbReference>
<gene>
    <name evidence="3" type="ORF">HYPSUDRAFT_87646</name>
</gene>
<accession>A0A0D2MEI8</accession>
<feature type="transmembrane region" description="Helical" evidence="1">
    <location>
        <begin position="82"/>
        <end position="102"/>
    </location>
</feature>
<evidence type="ECO:0000313" key="3">
    <source>
        <dbReference type="EMBL" id="KJA22013.1"/>
    </source>
</evidence>
<evidence type="ECO:0000313" key="4">
    <source>
        <dbReference type="Proteomes" id="UP000054270"/>
    </source>
</evidence>
<feature type="domain" description="DUF6533" evidence="2">
    <location>
        <begin position="13"/>
        <end position="58"/>
    </location>
</feature>
<feature type="transmembrane region" description="Helical" evidence="1">
    <location>
        <begin position="168"/>
        <end position="187"/>
    </location>
</feature>